<organism evidence="1 2">
    <name type="scientific">Pachysolen tannophilus NRRL Y-2460</name>
    <dbReference type="NCBI Taxonomy" id="669874"/>
    <lineage>
        <taxon>Eukaryota</taxon>
        <taxon>Fungi</taxon>
        <taxon>Dikarya</taxon>
        <taxon>Ascomycota</taxon>
        <taxon>Saccharomycotina</taxon>
        <taxon>Pichiomycetes</taxon>
        <taxon>Pachysolenaceae</taxon>
        <taxon>Pachysolen</taxon>
    </lineage>
</organism>
<evidence type="ECO:0000313" key="1">
    <source>
        <dbReference type="EMBL" id="ODV96522.1"/>
    </source>
</evidence>
<protein>
    <recommendedName>
        <fullName evidence="3">DUF924 domain-containing protein</fullName>
    </recommendedName>
</protein>
<dbReference type="STRING" id="669874.A0A1E4TXM8"/>
<dbReference type="EMBL" id="KV454012">
    <property type="protein sequence ID" value="ODV96522.1"/>
    <property type="molecule type" value="Genomic_DNA"/>
</dbReference>
<dbReference type="Gene3D" id="1.20.58.320">
    <property type="entry name" value="TPR-like"/>
    <property type="match status" value="1"/>
</dbReference>
<sequence>MSNANPKDVLEFWFGKVGEPGYLKAKSFWYGNEEDDKLVAEKLGSYYEEAKNGGLSNWADIPDGSIALIILLDQVPRNIFRNKAQAYATDNLALSVAKKMVENGWDKNQPTVVRRYVYSPFNHSENLEDQKRSLELFTDLGDPTHMYWARNFYETIKKYGRFPHRDEILGRSGN</sequence>
<dbReference type="AlphaFoldDB" id="A0A1E4TXM8"/>
<reference evidence="2" key="1">
    <citation type="submission" date="2016-05" db="EMBL/GenBank/DDBJ databases">
        <title>Comparative genomics of biotechnologically important yeasts.</title>
        <authorList>
            <consortium name="DOE Joint Genome Institute"/>
            <person name="Riley R."/>
            <person name="Haridas S."/>
            <person name="Wolfe K.H."/>
            <person name="Lopes M.R."/>
            <person name="Hittinger C.T."/>
            <person name="Goker M."/>
            <person name="Salamov A."/>
            <person name="Wisecaver J."/>
            <person name="Long T.M."/>
            <person name="Aerts A.L."/>
            <person name="Barry K."/>
            <person name="Choi C."/>
            <person name="Clum A."/>
            <person name="Coughlan A.Y."/>
            <person name="Deshpande S."/>
            <person name="Douglass A.P."/>
            <person name="Hanson S.J."/>
            <person name="Klenk H.-P."/>
            <person name="Labutti K."/>
            <person name="Lapidus A."/>
            <person name="Lindquist E."/>
            <person name="Lipzen A."/>
            <person name="Meier-Kolthoff J.P."/>
            <person name="Ohm R.A."/>
            <person name="Otillar R.P."/>
            <person name="Pangilinan J."/>
            <person name="Peng Y."/>
            <person name="Rokas A."/>
            <person name="Rosa C.A."/>
            <person name="Scheuner C."/>
            <person name="Sibirny A.A."/>
            <person name="Slot J.C."/>
            <person name="Stielow J.B."/>
            <person name="Sun H."/>
            <person name="Kurtzman C.P."/>
            <person name="Blackwell M."/>
            <person name="Grigoriev I.V."/>
            <person name="Jeffries T.W."/>
        </authorList>
    </citation>
    <scope>NUCLEOTIDE SEQUENCE [LARGE SCALE GENOMIC DNA]</scope>
    <source>
        <strain evidence="2">NRRL Y-2460</strain>
    </source>
</reference>
<evidence type="ECO:0008006" key="3">
    <source>
        <dbReference type="Google" id="ProtNLM"/>
    </source>
</evidence>
<keyword evidence="2" id="KW-1185">Reference proteome</keyword>
<dbReference type="SUPFAM" id="SSF48452">
    <property type="entry name" value="TPR-like"/>
    <property type="match status" value="1"/>
</dbReference>
<dbReference type="Proteomes" id="UP000094236">
    <property type="component" value="Unassembled WGS sequence"/>
</dbReference>
<proteinExistence type="predicted"/>
<name>A0A1E4TXM8_PACTA</name>
<dbReference type="InterPro" id="IPR011990">
    <property type="entry name" value="TPR-like_helical_dom_sf"/>
</dbReference>
<dbReference type="InterPro" id="IPR010323">
    <property type="entry name" value="DUF924"/>
</dbReference>
<evidence type="ECO:0000313" key="2">
    <source>
        <dbReference type="Proteomes" id="UP000094236"/>
    </source>
</evidence>
<dbReference type="Gene3D" id="1.25.40.10">
    <property type="entry name" value="Tetratricopeptide repeat domain"/>
    <property type="match status" value="1"/>
</dbReference>
<dbReference type="Pfam" id="PF06041">
    <property type="entry name" value="DUF924"/>
    <property type="match status" value="1"/>
</dbReference>
<gene>
    <name evidence="1" type="ORF">PACTADRAFT_48362</name>
</gene>
<accession>A0A1E4TXM8</accession>
<dbReference type="OrthoDB" id="414698at2759"/>